<dbReference type="EMBL" id="RQVR01000005">
    <property type="protein sequence ID" value="RRJ92609.1"/>
    <property type="molecule type" value="Genomic_DNA"/>
</dbReference>
<evidence type="ECO:0000313" key="5">
    <source>
        <dbReference type="EMBL" id="RRJ92609.1"/>
    </source>
</evidence>
<keyword evidence="3" id="KW-0326">Glycosidase</keyword>
<dbReference type="OrthoDB" id="9798192at2"/>
<dbReference type="InterPro" id="IPR002053">
    <property type="entry name" value="Glyco_hydro_25"/>
</dbReference>
<keyword evidence="2 5" id="KW-0378">Hydrolase</keyword>
<dbReference type="Proteomes" id="UP000271937">
    <property type="component" value="Unassembled WGS sequence"/>
</dbReference>
<accession>A0A3P3WG86</accession>
<sequence>MKKPLPRKPAPKRKPKKKKSFFSGKVLSYTFGAIFILFLIGAGYHYRNGLAYYFSFKTDKVLSEEKDKKLADVRIYQVLKKHDTQVYGFDVSEYQGKIDWEKANSIEEKFPLDFVFIRATAGKNKVDTKFKENWREAKKHKLIRGAYHYYRPNENSIEQAENFIKTVQLQSGDFPPVLDIEKLPKEQSLDSLKVGLKRWLKIVEKHYNVKPIIYSGESYYSDFLEEEFSDYTFWIANYNFFVENIKDEWTFWQFTEKGTIPGIKGTVDVNIYNGTPKQLGYFVIN</sequence>
<evidence type="ECO:0000256" key="2">
    <source>
        <dbReference type="ARBA" id="ARBA00022801"/>
    </source>
</evidence>
<dbReference type="Gene3D" id="3.20.20.80">
    <property type="entry name" value="Glycosidases"/>
    <property type="match status" value="1"/>
</dbReference>
<dbReference type="PANTHER" id="PTHR34135:SF2">
    <property type="entry name" value="LYSOZYME"/>
    <property type="match status" value="1"/>
</dbReference>
<evidence type="ECO:0000256" key="3">
    <source>
        <dbReference type="ARBA" id="ARBA00023295"/>
    </source>
</evidence>
<dbReference type="CDD" id="cd06524">
    <property type="entry name" value="GH25_YegX-like"/>
    <property type="match status" value="1"/>
</dbReference>
<proteinExistence type="inferred from homology"/>
<dbReference type="InterPro" id="IPR017853">
    <property type="entry name" value="GH"/>
</dbReference>
<gene>
    <name evidence="5" type="ORF">EG849_06405</name>
</gene>
<keyword evidence="6" id="KW-1185">Reference proteome</keyword>
<keyword evidence="4" id="KW-0472">Membrane</keyword>
<dbReference type="GO" id="GO:0003796">
    <property type="term" value="F:lysozyme activity"/>
    <property type="evidence" value="ECO:0007669"/>
    <property type="project" value="InterPro"/>
</dbReference>
<dbReference type="GO" id="GO:0009253">
    <property type="term" value="P:peptidoglycan catabolic process"/>
    <property type="evidence" value="ECO:0007669"/>
    <property type="project" value="InterPro"/>
</dbReference>
<feature type="transmembrane region" description="Helical" evidence="4">
    <location>
        <begin position="21"/>
        <end position="46"/>
    </location>
</feature>
<dbReference type="SUPFAM" id="SSF51445">
    <property type="entry name" value="(Trans)glycosidases"/>
    <property type="match status" value="1"/>
</dbReference>
<dbReference type="AlphaFoldDB" id="A0A3P3WG86"/>
<dbReference type="Pfam" id="PF01183">
    <property type="entry name" value="Glyco_hydro_25"/>
    <property type="match status" value="1"/>
</dbReference>
<dbReference type="PROSITE" id="PS51904">
    <property type="entry name" value="GLYCOSYL_HYDROL_F25_2"/>
    <property type="match status" value="1"/>
</dbReference>
<reference evidence="5 6" key="1">
    <citation type="submission" date="2018-11" db="EMBL/GenBank/DDBJ databases">
        <title>Flavobacterium sp. nov., YIM 102600 draft genome.</title>
        <authorList>
            <person name="Li G."/>
            <person name="Jiang Y."/>
        </authorList>
    </citation>
    <scope>NUCLEOTIDE SEQUENCE [LARGE SCALE GENOMIC DNA]</scope>
    <source>
        <strain evidence="5 6">YIM 102600</strain>
    </source>
</reference>
<keyword evidence="4" id="KW-0812">Transmembrane</keyword>
<evidence type="ECO:0000256" key="1">
    <source>
        <dbReference type="ARBA" id="ARBA00010646"/>
    </source>
</evidence>
<keyword evidence="4" id="KW-1133">Transmembrane helix</keyword>
<evidence type="ECO:0000256" key="4">
    <source>
        <dbReference type="SAM" id="Phobius"/>
    </source>
</evidence>
<dbReference type="GO" id="GO:0016998">
    <property type="term" value="P:cell wall macromolecule catabolic process"/>
    <property type="evidence" value="ECO:0007669"/>
    <property type="project" value="InterPro"/>
</dbReference>
<dbReference type="RefSeq" id="WP_125012250.1">
    <property type="nucleotide sequence ID" value="NZ_RQVR01000005.1"/>
</dbReference>
<organism evidence="5 6">
    <name type="scientific">Flavobacterium macacae</name>
    <dbReference type="NCBI Taxonomy" id="2488993"/>
    <lineage>
        <taxon>Bacteria</taxon>
        <taxon>Pseudomonadati</taxon>
        <taxon>Bacteroidota</taxon>
        <taxon>Flavobacteriia</taxon>
        <taxon>Flavobacteriales</taxon>
        <taxon>Flavobacteriaceae</taxon>
        <taxon>Flavobacterium</taxon>
    </lineage>
</organism>
<dbReference type="InterPro" id="IPR018077">
    <property type="entry name" value="Glyco_hydro_fam25_subgr"/>
</dbReference>
<comment type="similarity">
    <text evidence="1">Belongs to the glycosyl hydrolase 25 family.</text>
</comment>
<comment type="caution">
    <text evidence="5">The sequence shown here is derived from an EMBL/GenBank/DDBJ whole genome shotgun (WGS) entry which is preliminary data.</text>
</comment>
<name>A0A3P3WG86_9FLAO</name>
<dbReference type="PANTHER" id="PTHR34135">
    <property type="entry name" value="LYSOZYME"/>
    <property type="match status" value="1"/>
</dbReference>
<evidence type="ECO:0000313" key="6">
    <source>
        <dbReference type="Proteomes" id="UP000271937"/>
    </source>
</evidence>
<dbReference type="SMART" id="SM00641">
    <property type="entry name" value="Glyco_25"/>
    <property type="match status" value="1"/>
</dbReference>
<dbReference type="GO" id="GO:0016052">
    <property type="term" value="P:carbohydrate catabolic process"/>
    <property type="evidence" value="ECO:0007669"/>
    <property type="project" value="TreeGrafter"/>
</dbReference>
<protein>
    <submittedName>
        <fullName evidence="5">Glycoside hydrolase family 25 protein</fullName>
    </submittedName>
</protein>